<dbReference type="PROSITE" id="PS01124">
    <property type="entry name" value="HTH_ARAC_FAMILY_2"/>
    <property type="match status" value="1"/>
</dbReference>
<dbReference type="InterPro" id="IPR050204">
    <property type="entry name" value="AraC_XylS_family_regulators"/>
</dbReference>
<dbReference type="PROSITE" id="PS00041">
    <property type="entry name" value="HTH_ARAC_FAMILY_1"/>
    <property type="match status" value="1"/>
</dbReference>
<reference evidence="5 6" key="1">
    <citation type="journal article" date="2011" name="J. Bacteriol.">
        <title>Genome sequence of the verrucomicrobium Opitutus terrae PB90-1, an abundant inhabitant of rice paddy soil ecosystems.</title>
        <authorList>
            <person name="van Passel M.W."/>
            <person name="Kant R."/>
            <person name="Palva A."/>
            <person name="Copeland A."/>
            <person name="Lucas S."/>
            <person name="Lapidus A."/>
            <person name="Glavina del Rio T."/>
            <person name="Pitluck S."/>
            <person name="Goltsman E."/>
            <person name="Clum A."/>
            <person name="Sun H."/>
            <person name="Schmutz J."/>
            <person name="Larimer F.W."/>
            <person name="Land M.L."/>
            <person name="Hauser L."/>
            <person name="Kyrpides N."/>
            <person name="Mikhailova N."/>
            <person name="Richardson P.P."/>
            <person name="Janssen P.H."/>
            <person name="de Vos W.M."/>
            <person name="Smidt H."/>
        </authorList>
    </citation>
    <scope>NUCLEOTIDE SEQUENCE [LARGE SCALE GENOMIC DNA]</scope>
    <source>
        <strain evidence="6">DSM 11246 / JCM 15787 / PB90-1</strain>
    </source>
</reference>
<dbReference type="InterPro" id="IPR020449">
    <property type="entry name" value="Tscrpt_reg_AraC-type_HTH"/>
</dbReference>
<dbReference type="SUPFAM" id="SSF46689">
    <property type="entry name" value="Homeodomain-like"/>
    <property type="match status" value="2"/>
</dbReference>
<dbReference type="GO" id="GO:0003700">
    <property type="term" value="F:DNA-binding transcription factor activity"/>
    <property type="evidence" value="ECO:0007669"/>
    <property type="project" value="InterPro"/>
</dbReference>
<evidence type="ECO:0000256" key="1">
    <source>
        <dbReference type="ARBA" id="ARBA00023015"/>
    </source>
</evidence>
<name>B1ZQ72_OPITP</name>
<dbReference type="Gene3D" id="1.10.10.60">
    <property type="entry name" value="Homeodomain-like"/>
    <property type="match status" value="2"/>
</dbReference>
<dbReference type="InterPro" id="IPR011051">
    <property type="entry name" value="RmlC_Cupin_sf"/>
</dbReference>
<dbReference type="InterPro" id="IPR018062">
    <property type="entry name" value="HTH_AraC-typ_CS"/>
</dbReference>
<dbReference type="PRINTS" id="PR00032">
    <property type="entry name" value="HTHARAC"/>
</dbReference>
<dbReference type="PANTHER" id="PTHR46796">
    <property type="entry name" value="HTH-TYPE TRANSCRIPTIONAL ACTIVATOR RHAS-RELATED"/>
    <property type="match status" value="1"/>
</dbReference>
<evidence type="ECO:0000313" key="5">
    <source>
        <dbReference type="EMBL" id="ACB77793.1"/>
    </source>
</evidence>
<keyword evidence="3" id="KW-0804">Transcription</keyword>
<dbReference type="AlphaFoldDB" id="B1ZQ72"/>
<dbReference type="Pfam" id="PF12852">
    <property type="entry name" value="Cupin_6"/>
    <property type="match status" value="1"/>
</dbReference>
<dbReference type="eggNOG" id="COG2207">
    <property type="taxonomic scope" value="Bacteria"/>
</dbReference>
<proteinExistence type="predicted"/>
<sequence>MSSDTLSDVLHAVRLTGAVFFDVEAHAPWSEASPAGSVIAPQALPSVQHVIAFHVVTEGRCWVATAGLAPVALEAGDIVVFPQGDAHTLYSEAGPAHPVPLDTFARARRSQLPLPVHIGTQGMERTHLVCGYLGCDVRPFNPLIATLPRILHVRDRAGATHGWLSQFISVALAESREKRPGGESVLSRLSELMFIEVVRRHVEAMSPQHTGWLAGLRDEFVGRALAVMHREPARNWSLEELALAAGRSRSAFAERFAELVGQPPMQYLAHWRMQVAAGLLARGAKVSSVALEVGYDSEAAFSRAFKKLAGTSPGAWRLRGGEASTAVRSDAPASNHSLPLAASA</sequence>
<evidence type="ECO:0000256" key="3">
    <source>
        <dbReference type="ARBA" id="ARBA00023163"/>
    </source>
</evidence>
<dbReference type="EMBL" id="CP001032">
    <property type="protein sequence ID" value="ACB77793.1"/>
    <property type="molecule type" value="Genomic_DNA"/>
</dbReference>
<evidence type="ECO:0000256" key="2">
    <source>
        <dbReference type="ARBA" id="ARBA00023125"/>
    </source>
</evidence>
<dbReference type="Pfam" id="PF12833">
    <property type="entry name" value="HTH_18"/>
    <property type="match status" value="1"/>
</dbReference>
<dbReference type="InterPro" id="IPR018060">
    <property type="entry name" value="HTH_AraC"/>
</dbReference>
<dbReference type="SMART" id="SM00342">
    <property type="entry name" value="HTH_ARAC"/>
    <property type="match status" value="1"/>
</dbReference>
<accession>B1ZQ72</accession>
<dbReference type="KEGG" id="ote:Oter_4522"/>
<dbReference type="OrthoDB" id="9783876at2"/>
<gene>
    <name evidence="5" type="ordered locus">Oter_4522</name>
</gene>
<feature type="domain" description="HTH araC/xylS-type" evidence="4">
    <location>
        <begin position="222"/>
        <end position="319"/>
    </location>
</feature>
<dbReference type="PANTHER" id="PTHR46796:SF7">
    <property type="entry name" value="ARAC FAMILY TRANSCRIPTIONAL REGULATOR"/>
    <property type="match status" value="1"/>
</dbReference>
<dbReference type="STRING" id="452637.Oter_4522"/>
<protein>
    <submittedName>
        <fullName evidence="5">Transcriptional regulator, AraC family</fullName>
    </submittedName>
</protein>
<dbReference type="SUPFAM" id="SSF51182">
    <property type="entry name" value="RmlC-like cupins"/>
    <property type="match status" value="1"/>
</dbReference>
<dbReference type="InterPro" id="IPR009057">
    <property type="entry name" value="Homeodomain-like_sf"/>
</dbReference>
<dbReference type="GO" id="GO:0043565">
    <property type="term" value="F:sequence-specific DNA binding"/>
    <property type="evidence" value="ECO:0007669"/>
    <property type="project" value="InterPro"/>
</dbReference>
<keyword evidence="1" id="KW-0805">Transcription regulation</keyword>
<organism evidence="5 6">
    <name type="scientific">Opitutus terrae (strain DSM 11246 / JCM 15787 / PB90-1)</name>
    <dbReference type="NCBI Taxonomy" id="452637"/>
    <lineage>
        <taxon>Bacteria</taxon>
        <taxon>Pseudomonadati</taxon>
        <taxon>Verrucomicrobiota</taxon>
        <taxon>Opitutia</taxon>
        <taxon>Opitutales</taxon>
        <taxon>Opitutaceae</taxon>
        <taxon>Opitutus</taxon>
    </lineage>
</organism>
<evidence type="ECO:0000313" key="6">
    <source>
        <dbReference type="Proteomes" id="UP000007013"/>
    </source>
</evidence>
<dbReference type="Proteomes" id="UP000007013">
    <property type="component" value="Chromosome"/>
</dbReference>
<evidence type="ECO:0000259" key="4">
    <source>
        <dbReference type="PROSITE" id="PS01124"/>
    </source>
</evidence>
<keyword evidence="6" id="KW-1185">Reference proteome</keyword>
<keyword evidence="2" id="KW-0238">DNA-binding</keyword>
<dbReference type="RefSeq" id="WP_012377307.1">
    <property type="nucleotide sequence ID" value="NC_010571.1"/>
</dbReference>
<dbReference type="HOGENOM" id="CLU_000445_81_0_0"/>
<dbReference type="InterPro" id="IPR032783">
    <property type="entry name" value="AraC_lig"/>
</dbReference>